<keyword evidence="5" id="KW-1185">Reference proteome</keyword>
<accession>A0A9W4XC85</accession>
<sequence length="272" mass="31719">MAKRKNDDNDNKSNKKRFYGRKGPALIDPNTTGLYATCTRRKEKQCKDELIGLLEEKIHEYFDIEDEKDNDGEEENKVLSIEEKIQLELKQMDSKSSDRKNDLLQPYDLGTECLLFIKTKKPIDPEILVENIMKETYETGVKTTRYTSKLIPIMNTCSSNGENPLEQLKILAKQVLKRHFHNEKNQKPLSFAIQVTKRNFQQFSSNEIIKSIAECVGKDHGHKVDLKDYDKLIIVECFKNSIGMSVVNNYLKYSKYNLQQIFDKQHEENKDD</sequence>
<dbReference type="Proteomes" id="UP001152885">
    <property type="component" value="Unassembled WGS sequence"/>
</dbReference>
<proteinExistence type="predicted"/>
<dbReference type="InterPro" id="IPR004114">
    <property type="entry name" value="THUMP_dom"/>
</dbReference>
<evidence type="ECO:0000259" key="3">
    <source>
        <dbReference type="PROSITE" id="PS51165"/>
    </source>
</evidence>
<comment type="caution">
    <text evidence="4">The sequence shown here is derived from an EMBL/GenBank/DDBJ whole genome shotgun (WGS) entry which is preliminary data.</text>
</comment>
<gene>
    <name evidence="4" type="ORF">CANVERA_P4819</name>
</gene>
<dbReference type="PROSITE" id="PS51165">
    <property type="entry name" value="THUMP"/>
    <property type="match status" value="1"/>
</dbReference>
<evidence type="ECO:0000313" key="4">
    <source>
        <dbReference type="EMBL" id="CAI5760309.1"/>
    </source>
</evidence>
<protein>
    <recommendedName>
        <fullName evidence="3">THUMP domain-containing protein</fullName>
    </recommendedName>
</protein>
<dbReference type="Pfam" id="PF02926">
    <property type="entry name" value="THUMP"/>
    <property type="match status" value="1"/>
</dbReference>
<name>A0A9W4XC85_9ASCO</name>
<feature type="compositionally biased region" description="Basic and acidic residues" evidence="2">
    <location>
        <begin position="1"/>
        <end position="13"/>
    </location>
</feature>
<evidence type="ECO:0000313" key="5">
    <source>
        <dbReference type="Proteomes" id="UP001152885"/>
    </source>
</evidence>
<dbReference type="PANTHER" id="PTHR13452:SF10">
    <property type="entry name" value="THUMP DOMAIN-CONTAINING PROTEIN 1"/>
    <property type="match status" value="1"/>
</dbReference>
<dbReference type="GO" id="GO:0003723">
    <property type="term" value="F:RNA binding"/>
    <property type="evidence" value="ECO:0007669"/>
    <property type="project" value="UniProtKB-UniRule"/>
</dbReference>
<dbReference type="CDD" id="cd11717">
    <property type="entry name" value="THUMP_THUMPD1_like"/>
    <property type="match status" value="1"/>
</dbReference>
<dbReference type="PANTHER" id="PTHR13452">
    <property type="entry name" value="THUMP DOMAIN CONTAINING PROTEIN 1-RELATED"/>
    <property type="match status" value="1"/>
</dbReference>
<keyword evidence="1" id="KW-0694">RNA-binding</keyword>
<evidence type="ECO:0000256" key="2">
    <source>
        <dbReference type="SAM" id="MobiDB-lite"/>
    </source>
</evidence>
<evidence type="ECO:0000256" key="1">
    <source>
        <dbReference type="PROSITE-ProRule" id="PRU00529"/>
    </source>
</evidence>
<reference evidence="4" key="1">
    <citation type="submission" date="2022-12" db="EMBL/GenBank/DDBJ databases">
        <authorList>
            <person name="Brejova B."/>
        </authorList>
    </citation>
    <scope>NUCLEOTIDE SEQUENCE</scope>
</reference>
<feature type="domain" description="THUMP" evidence="3">
    <location>
        <begin position="135"/>
        <end position="248"/>
    </location>
</feature>
<dbReference type="AlphaFoldDB" id="A0A9W4XC85"/>
<dbReference type="SUPFAM" id="SSF143437">
    <property type="entry name" value="THUMP domain-like"/>
    <property type="match status" value="1"/>
</dbReference>
<dbReference type="Gene3D" id="3.30.2300.10">
    <property type="entry name" value="THUMP superfamily"/>
    <property type="match status" value="1"/>
</dbReference>
<dbReference type="InterPro" id="IPR040183">
    <property type="entry name" value="THUMPD1-like"/>
</dbReference>
<dbReference type="EMBL" id="CANTUO010000006">
    <property type="protein sequence ID" value="CAI5760309.1"/>
    <property type="molecule type" value="Genomic_DNA"/>
</dbReference>
<dbReference type="OrthoDB" id="367221at2759"/>
<dbReference type="SMART" id="SM00981">
    <property type="entry name" value="THUMP"/>
    <property type="match status" value="1"/>
</dbReference>
<dbReference type="GO" id="GO:0006400">
    <property type="term" value="P:tRNA modification"/>
    <property type="evidence" value="ECO:0007669"/>
    <property type="project" value="InterPro"/>
</dbReference>
<organism evidence="4 5">
    <name type="scientific">Candida verbasci</name>
    <dbReference type="NCBI Taxonomy" id="1227364"/>
    <lineage>
        <taxon>Eukaryota</taxon>
        <taxon>Fungi</taxon>
        <taxon>Dikarya</taxon>
        <taxon>Ascomycota</taxon>
        <taxon>Saccharomycotina</taxon>
        <taxon>Pichiomycetes</taxon>
        <taxon>Debaryomycetaceae</taxon>
        <taxon>Candida/Lodderomyces clade</taxon>
        <taxon>Candida</taxon>
    </lineage>
</organism>
<feature type="region of interest" description="Disordered" evidence="2">
    <location>
        <begin position="1"/>
        <end position="25"/>
    </location>
</feature>
<dbReference type="FunFam" id="3.30.2300.10:FF:000001">
    <property type="entry name" value="THUMP domain-containing protein 1"/>
    <property type="match status" value="1"/>
</dbReference>